<dbReference type="InterPro" id="IPR002898">
    <property type="entry name" value="MotA_ExbB_proton_chnl"/>
</dbReference>
<dbReference type="PANTHER" id="PTHR30625:SF18">
    <property type="entry name" value="TONB2 ENERGY TRANSDUCTION SYSTEM INNER MEMBRANE COMPONENT EXBB"/>
    <property type="match status" value="1"/>
</dbReference>
<dbReference type="InterPro" id="IPR050790">
    <property type="entry name" value="ExbB/TolQ_transport"/>
</dbReference>
<feature type="transmembrane region" description="Helical" evidence="7">
    <location>
        <begin position="85"/>
        <end position="108"/>
    </location>
</feature>
<dbReference type="EMBL" id="BMLS01000002">
    <property type="protein sequence ID" value="GGO67827.1"/>
    <property type="molecule type" value="Genomic_DNA"/>
</dbReference>
<keyword evidence="4 7" id="KW-1133">Transmembrane helix</keyword>
<reference evidence="9" key="1">
    <citation type="journal article" date="2014" name="Int. J. Syst. Evol. Microbiol.">
        <title>Complete genome sequence of Corynebacterium casei LMG S-19264T (=DSM 44701T), isolated from a smear-ripened cheese.</title>
        <authorList>
            <consortium name="US DOE Joint Genome Institute (JGI-PGF)"/>
            <person name="Walter F."/>
            <person name="Albersmeier A."/>
            <person name="Kalinowski J."/>
            <person name="Ruckert C."/>
        </authorList>
    </citation>
    <scope>NUCLEOTIDE SEQUENCE</scope>
    <source>
        <strain evidence="9">CGMCC 1.7086</strain>
    </source>
</reference>
<evidence type="ECO:0000313" key="9">
    <source>
        <dbReference type="EMBL" id="GGO67827.1"/>
    </source>
</evidence>
<feature type="transmembrane region" description="Helical" evidence="7">
    <location>
        <begin position="20"/>
        <end position="42"/>
    </location>
</feature>
<gene>
    <name evidence="9" type="ORF">GCM10010982_15290</name>
</gene>
<keyword evidence="5 7" id="KW-0472">Membrane</keyword>
<reference evidence="9" key="2">
    <citation type="submission" date="2020-09" db="EMBL/GenBank/DDBJ databases">
        <authorList>
            <person name="Sun Q."/>
            <person name="Zhou Y."/>
        </authorList>
    </citation>
    <scope>NUCLEOTIDE SEQUENCE</scope>
    <source>
        <strain evidence="9">CGMCC 1.7086</strain>
    </source>
</reference>
<dbReference type="GO" id="GO:0005886">
    <property type="term" value="C:plasma membrane"/>
    <property type="evidence" value="ECO:0007669"/>
    <property type="project" value="UniProtKB-SubCell"/>
</dbReference>
<evidence type="ECO:0000313" key="10">
    <source>
        <dbReference type="Proteomes" id="UP000606935"/>
    </source>
</evidence>
<dbReference type="PANTHER" id="PTHR30625">
    <property type="entry name" value="PROTEIN TOLQ"/>
    <property type="match status" value="1"/>
</dbReference>
<evidence type="ECO:0000256" key="2">
    <source>
        <dbReference type="ARBA" id="ARBA00022475"/>
    </source>
</evidence>
<comment type="subcellular location">
    <subcellularLocation>
        <location evidence="1">Cell membrane</location>
        <topology evidence="1">Multi-pass membrane protein</topology>
    </subcellularLocation>
    <subcellularLocation>
        <location evidence="6">Membrane</location>
        <topology evidence="6">Multi-pass membrane protein</topology>
    </subcellularLocation>
</comment>
<evidence type="ECO:0000256" key="3">
    <source>
        <dbReference type="ARBA" id="ARBA00022692"/>
    </source>
</evidence>
<keyword evidence="6" id="KW-0653">Protein transport</keyword>
<evidence type="ECO:0000256" key="1">
    <source>
        <dbReference type="ARBA" id="ARBA00004651"/>
    </source>
</evidence>
<feature type="transmembrane region" description="Helical" evidence="7">
    <location>
        <begin position="132"/>
        <end position="153"/>
    </location>
</feature>
<protein>
    <submittedName>
        <fullName evidence="9">Biopolymer transporter ExbB</fullName>
    </submittedName>
</protein>
<feature type="domain" description="MotA/TolQ/ExbB proton channel" evidence="8">
    <location>
        <begin position="58"/>
        <end position="165"/>
    </location>
</feature>
<sequence length="182" mass="20037">MFEIFEAIRDFTETGGQVLLVIGLLIFIMWLLILERALYVFIWHKQFKNQTIAAWEARSDRSSWFAEQIRQAMISRVSLKLKGSIPVIQALVALCPLLGLMGTVTGMIEVFDVMAISGSGNARSMASGVSKATIPTMAGMVGALSGVFASTWLTRISKTEKMHIEDAMTLDHEPVAASRQQA</sequence>
<keyword evidence="10" id="KW-1185">Reference proteome</keyword>
<keyword evidence="6" id="KW-0813">Transport</keyword>
<dbReference type="Proteomes" id="UP000606935">
    <property type="component" value="Unassembled WGS sequence"/>
</dbReference>
<name>A0A918DHU2_9ALTE</name>
<dbReference type="GO" id="GO:0017038">
    <property type="term" value="P:protein import"/>
    <property type="evidence" value="ECO:0007669"/>
    <property type="project" value="TreeGrafter"/>
</dbReference>
<organism evidence="9 10">
    <name type="scientific">Bowmanella pacifica</name>
    <dbReference type="NCBI Taxonomy" id="502051"/>
    <lineage>
        <taxon>Bacteria</taxon>
        <taxon>Pseudomonadati</taxon>
        <taxon>Pseudomonadota</taxon>
        <taxon>Gammaproteobacteria</taxon>
        <taxon>Alteromonadales</taxon>
        <taxon>Alteromonadaceae</taxon>
        <taxon>Bowmanella</taxon>
    </lineage>
</organism>
<proteinExistence type="inferred from homology"/>
<dbReference type="RefSeq" id="WP_188692704.1">
    <property type="nucleotide sequence ID" value="NZ_BMLS01000002.1"/>
</dbReference>
<dbReference type="Pfam" id="PF01618">
    <property type="entry name" value="MotA_ExbB"/>
    <property type="match status" value="1"/>
</dbReference>
<evidence type="ECO:0000256" key="7">
    <source>
        <dbReference type="SAM" id="Phobius"/>
    </source>
</evidence>
<dbReference type="AlphaFoldDB" id="A0A918DHU2"/>
<evidence type="ECO:0000256" key="5">
    <source>
        <dbReference type="ARBA" id="ARBA00023136"/>
    </source>
</evidence>
<accession>A0A918DHU2</accession>
<evidence type="ECO:0000256" key="6">
    <source>
        <dbReference type="RuleBase" id="RU004057"/>
    </source>
</evidence>
<evidence type="ECO:0000256" key="4">
    <source>
        <dbReference type="ARBA" id="ARBA00022989"/>
    </source>
</evidence>
<keyword evidence="3 7" id="KW-0812">Transmembrane</keyword>
<evidence type="ECO:0000259" key="8">
    <source>
        <dbReference type="Pfam" id="PF01618"/>
    </source>
</evidence>
<comment type="similarity">
    <text evidence="6">Belongs to the exbB/tolQ family.</text>
</comment>
<comment type="caution">
    <text evidence="9">The sequence shown here is derived from an EMBL/GenBank/DDBJ whole genome shotgun (WGS) entry which is preliminary data.</text>
</comment>
<keyword evidence="2" id="KW-1003">Cell membrane</keyword>